<evidence type="ECO:0000313" key="3">
    <source>
        <dbReference type="Proteomes" id="UP000809431"/>
    </source>
</evidence>
<organism evidence="2 3">
    <name type="scientific">Jeongeupia naejangsanensis</name>
    <dbReference type="NCBI Taxonomy" id="613195"/>
    <lineage>
        <taxon>Bacteria</taxon>
        <taxon>Pseudomonadati</taxon>
        <taxon>Pseudomonadota</taxon>
        <taxon>Betaproteobacteria</taxon>
        <taxon>Neisseriales</taxon>
        <taxon>Chitinibacteraceae</taxon>
        <taxon>Jeongeupia</taxon>
    </lineage>
</organism>
<dbReference type="Proteomes" id="UP000809431">
    <property type="component" value="Unassembled WGS sequence"/>
</dbReference>
<dbReference type="EMBL" id="JAESND010000004">
    <property type="protein sequence ID" value="MBM3116110.1"/>
    <property type="molecule type" value="Genomic_DNA"/>
</dbReference>
<comment type="caution">
    <text evidence="2">The sequence shown here is derived from an EMBL/GenBank/DDBJ whole genome shotgun (WGS) entry which is preliminary data.</text>
</comment>
<dbReference type="Gene3D" id="3.10.129.10">
    <property type="entry name" value="Hotdog Thioesterase"/>
    <property type="match status" value="1"/>
</dbReference>
<name>A0ABS2BKZ8_9NEIS</name>
<gene>
    <name evidence="2" type="ORF">JMJ54_09715</name>
</gene>
<dbReference type="Pfam" id="PF09500">
    <property type="entry name" value="YiiD_C"/>
    <property type="match status" value="1"/>
</dbReference>
<sequence>MSDFAARWTARLQTGFPVLAAMQVTLRGDAVSWALHAPFAPNRNDHATAFGGSLSTLATIAGWLYVNEAAAKVVGDRVDVVIQTGNAHFVMPLQADLVATVLPVGEAELAAFHRTLARRGRARLTVHATVGDGTAEAVRFTGQYVAVRLPE</sequence>
<dbReference type="InterPro" id="IPR012660">
    <property type="entry name" value="YiiD_C"/>
</dbReference>
<evidence type="ECO:0000259" key="1">
    <source>
        <dbReference type="Pfam" id="PF09500"/>
    </source>
</evidence>
<evidence type="ECO:0000313" key="2">
    <source>
        <dbReference type="EMBL" id="MBM3116110.1"/>
    </source>
</evidence>
<dbReference type="InterPro" id="IPR029069">
    <property type="entry name" value="HotDog_dom_sf"/>
</dbReference>
<reference evidence="2 3" key="1">
    <citation type="submission" date="2021-01" db="EMBL/GenBank/DDBJ databases">
        <title>Draft Genome Sequence and Polyhydroxyalkanoate Biosynthetic Potential of Jeongeupia naejangsanensis Type Strain DSM 24253.</title>
        <authorList>
            <person name="Turrini P."/>
            <person name="Artuso I."/>
            <person name="Lugli G.A."/>
            <person name="Frangipani E."/>
            <person name="Ventura M."/>
            <person name="Visca P."/>
        </authorList>
    </citation>
    <scope>NUCLEOTIDE SEQUENCE [LARGE SCALE GENOMIC DNA]</scope>
    <source>
        <strain evidence="2 3">DSM 24253</strain>
    </source>
</reference>
<dbReference type="SUPFAM" id="SSF54637">
    <property type="entry name" value="Thioesterase/thiol ester dehydrase-isomerase"/>
    <property type="match status" value="1"/>
</dbReference>
<accession>A0ABS2BKZ8</accession>
<protein>
    <submittedName>
        <fullName evidence="2">YiiD C-terminal domain-containing protein</fullName>
    </submittedName>
</protein>
<feature type="domain" description="Thioesterase putative" evidence="1">
    <location>
        <begin position="9"/>
        <end position="147"/>
    </location>
</feature>
<keyword evidence="3" id="KW-1185">Reference proteome</keyword>
<proteinExistence type="predicted"/>
<dbReference type="RefSeq" id="WP_203538211.1">
    <property type="nucleotide sequence ID" value="NZ_JAESND010000004.1"/>
</dbReference>